<reference evidence="2" key="1">
    <citation type="submission" date="2018-06" db="EMBL/GenBank/DDBJ databases">
        <authorList>
            <person name="Zhirakovskaya E."/>
        </authorList>
    </citation>
    <scope>NUCLEOTIDE SEQUENCE</scope>
</reference>
<dbReference type="Pfam" id="PF13646">
    <property type="entry name" value="HEAT_2"/>
    <property type="match status" value="1"/>
</dbReference>
<evidence type="ECO:0008006" key="3">
    <source>
        <dbReference type="Google" id="ProtNLM"/>
    </source>
</evidence>
<feature type="transmembrane region" description="Helical" evidence="1">
    <location>
        <begin position="89"/>
        <end position="113"/>
    </location>
</feature>
<dbReference type="InterPro" id="IPR016024">
    <property type="entry name" value="ARM-type_fold"/>
</dbReference>
<dbReference type="Pfam" id="PF03130">
    <property type="entry name" value="HEAT_PBS"/>
    <property type="match status" value="1"/>
</dbReference>
<dbReference type="InterPro" id="IPR004155">
    <property type="entry name" value="PBS_lyase_HEAT"/>
</dbReference>
<accession>A0A3B0ZE40</accession>
<dbReference type="SUPFAM" id="SSF48371">
    <property type="entry name" value="ARM repeat"/>
    <property type="match status" value="1"/>
</dbReference>
<keyword evidence="1" id="KW-1133">Transmembrane helix</keyword>
<name>A0A3B0ZE40_9ZZZZ</name>
<evidence type="ECO:0000313" key="2">
    <source>
        <dbReference type="EMBL" id="VAW78976.1"/>
    </source>
</evidence>
<organism evidence="2">
    <name type="scientific">hydrothermal vent metagenome</name>
    <dbReference type="NCBI Taxonomy" id="652676"/>
    <lineage>
        <taxon>unclassified sequences</taxon>
        <taxon>metagenomes</taxon>
        <taxon>ecological metagenomes</taxon>
    </lineage>
</organism>
<dbReference type="EMBL" id="UOFL01000170">
    <property type="protein sequence ID" value="VAW78976.1"/>
    <property type="molecule type" value="Genomic_DNA"/>
</dbReference>
<protein>
    <recommendedName>
        <fullName evidence="3">HEAT repeat domain-containing protein</fullName>
    </recommendedName>
</protein>
<feature type="transmembrane region" description="Helical" evidence="1">
    <location>
        <begin position="125"/>
        <end position="143"/>
    </location>
</feature>
<sequence length="427" mass="48606">MFIYNKLYMRQLVGLGFEVKSIASGDLDASSATILLEQTYKSFPLLAPQKIKPQIIIRSLFWASTILACFIALWILATPEVMDMNRTLHLVFGMFILGPGIFAVSFVLGYIINSRKNITAAIYKRDLFVGIILFGIVASIYGVKHSRDENKRQQIIIDRNYVLAKMRAQSEAELIQRVVDNPRHNHSAIRELVRRKSKKAVPVFIKCLHKAIFPRSCAEALGKLKDTRGIPALIKLRQESRHKFTVKNALRLYGSVAVPAIIRELKRTKAYHRIDYISLLGDSKDVRALKVLGELYLDPDHVVYDSEAASALKKFGKASIPYFLKARDSTNWSTRKSMIWNVWMLVVDKHLDRKKSINYIVVLINDPDRRVRAEAVRILGFLKATSEISYLRKSLETESDPDVKKESSSAYYSAELGKGFLHCGKRN</sequence>
<keyword evidence="1" id="KW-0472">Membrane</keyword>
<dbReference type="AlphaFoldDB" id="A0A3B0ZE40"/>
<keyword evidence="1" id="KW-0812">Transmembrane</keyword>
<dbReference type="SMART" id="SM00567">
    <property type="entry name" value="EZ_HEAT"/>
    <property type="match status" value="2"/>
</dbReference>
<gene>
    <name evidence="2" type="ORF">MNBD_GAMMA12-3247</name>
</gene>
<feature type="transmembrane region" description="Helical" evidence="1">
    <location>
        <begin position="55"/>
        <end position="77"/>
    </location>
</feature>
<dbReference type="Gene3D" id="1.25.10.10">
    <property type="entry name" value="Leucine-rich Repeat Variant"/>
    <property type="match status" value="2"/>
</dbReference>
<evidence type="ECO:0000256" key="1">
    <source>
        <dbReference type="SAM" id="Phobius"/>
    </source>
</evidence>
<proteinExistence type="predicted"/>
<dbReference type="InterPro" id="IPR011989">
    <property type="entry name" value="ARM-like"/>
</dbReference>